<evidence type="ECO:0000313" key="14">
    <source>
        <dbReference type="Proteomes" id="UP001528850"/>
    </source>
</evidence>
<dbReference type="NCBIfam" id="TIGR01090">
    <property type="entry name" value="apt"/>
    <property type="match status" value="1"/>
</dbReference>
<dbReference type="InterPro" id="IPR005764">
    <property type="entry name" value="Ade_phspho_trans"/>
</dbReference>
<dbReference type="InterPro" id="IPR050120">
    <property type="entry name" value="Adenine_PRTase"/>
</dbReference>
<protein>
    <recommendedName>
        <fullName evidence="6 11">Adenine phosphoribosyltransferase</fullName>
        <shortName evidence="11">APRT</shortName>
        <ecNumber evidence="6 11">2.4.2.7</ecNumber>
    </recommendedName>
</protein>
<dbReference type="Proteomes" id="UP001528850">
    <property type="component" value="Unassembled WGS sequence"/>
</dbReference>
<dbReference type="EMBL" id="JARJJS010000001">
    <property type="protein sequence ID" value="MDF4023706.1"/>
    <property type="molecule type" value="Genomic_DNA"/>
</dbReference>
<evidence type="ECO:0000259" key="12">
    <source>
        <dbReference type="Pfam" id="PF00156"/>
    </source>
</evidence>
<dbReference type="GO" id="GO:0003999">
    <property type="term" value="F:adenine phosphoribosyltransferase activity"/>
    <property type="evidence" value="ECO:0007669"/>
    <property type="project" value="UniProtKB-EC"/>
</dbReference>
<evidence type="ECO:0000256" key="3">
    <source>
        <dbReference type="ARBA" id="ARBA00004659"/>
    </source>
</evidence>
<keyword evidence="14" id="KW-1185">Reference proteome</keyword>
<dbReference type="PANTHER" id="PTHR11776:SF7">
    <property type="entry name" value="PHOSPHORIBOSYLTRANSFERASE DOMAIN-CONTAINING PROTEIN"/>
    <property type="match status" value="1"/>
</dbReference>
<comment type="subunit">
    <text evidence="5 11">Homodimer.</text>
</comment>
<dbReference type="EC" id="2.4.2.7" evidence="6 11"/>
<evidence type="ECO:0000256" key="4">
    <source>
        <dbReference type="ARBA" id="ARBA00008391"/>
    </source>
</evidence>
<evidence type="ECO:0000256" key="5">
    <source>
        <dbReference type="ARBA" id="ARBA00011738"/>
    </source>
</evidence>
<dbReference type="SUPFAM" id="SSF53271">
    <property type="entry name" value="PRTase-like"/>
    <property type="match status" value="1"/>
</dbReference>
<dbReference type="PANTHER" id="PTHR11776">
    <property type="entry name" value="ADENINE PHOSPHORIBOSYLTRANSFERASE"/>
    <property type="match status" value="1"/>
</dbReference>
<proteinExistence type="inferred from homology"/>
<dbReference type="Gene3D" id="3.40.50.2020">
    <property type="match status" value="1"/>
</dbReference>
<dbReference type="NCBIfam" id="NF002634">
    <property type="entry name" value="PRK02304.1-3"/>
    <property type="match status" value="1"/>
</dbReference>
<keyword evidence="8 11" id="KW-0328">Glycosyltransferase</keyword>
<dbReference type="CDD" id="cd06223">
    <property type="entry name" value="PRTases_typeI"/>
    <property type="match status" value="1"/>
</dbReference>
<name>A0ABT6B6H5_9GAMM</name>
<dbReference type="InterPro" id="IPR000836">
    <property type="entry name" value="PRTase_dom"/>
</dbReference>
<feature type="domain" description="Phosphoribosyltransferase" evidence="12">
    <location>
        <begin position="52"/>
        <end position="150"/>
    </location>
</feature>
<evidence type="ECO:0000256" key="6">
    <source>
        <dbReference type="ARBA" id="ARBA00011893"/>
    </source>
</evidence>
<evidence type="ECO:0000256" key="10">
    <source>
        <dbReference type="ARBA" id="ARBA00022726"/>
    </source>
</evidence>
<evidence type="ECO:0000256" key="9">
    <source>
        <dbReference type="ARBA" id="ARBA00022679"/>
    </source>
</evidence>
<dbReference type="Pfam" id="PF00156">
    <property type="entry name" value="Pribosyltran"/>
    <property type="match status" value="1"/>
</dbReference>
<sequence length="172" mass="18081">MQAIHDLVRDVPDFPTPGVLFKDITPLLADAAAFAQCIDALCEPWRGAPVGAVCGIESRGFIFGAAMARALGAGFVALRKKGKLPPPVHGVDYGLEYGRDRLEIGQQTLAPGERVIVVDDVLATGGTLEAGRQLVERLGATVIGAGVVIELDALGGRSRWTGTAPLHALVRY</sequence>
<comment type="caution">
    <text evidence="13">The sequence shown here is derived from an EMBL/GenBank/DDBJ whole genome shotgun (WGS) entry which is preliminary data.</text>
</comment>
<organism evidence="13 14">
    <name type="scientific">Luteibacter sahnii</name>
    <dbReference type="NCBI Taxonomy" id="3021977"/>
    <lineage>
        <taxon>Bacteria</taxon>
        <taxon>Pseudomonadati</taxon>
        <taxon>Pseudomonadota</taxon>
        <taxon>Gammaproteobacteria</taxon>
        <taxon>Lysobacterales</taxon>
        <taxon>Rhodanobacteraceae</taxon>
        <taxon>Luteibacter</taxon>
    </lineage>
</organism>
<accession>A0ABT6B6H5</accession>
<keyword evidence="9 11" id="KW-0808">Transferase</keyword>
<evidence type="ECO:0000256" key="1">
    <source>
        <dbReference type="ARBA" id="ARBA00000868"/>
    </source>
</evidence>
<evidence type="ECO:0000256" key="7">
    <source>
        <dbReference type="ARBA" id="ARBA00022490"/>
    </source>
</evidence>
<dbReference type="InterPro" id="IPR029057">
    <property type="entry name" value="PRTase-like"/>
</dbReference>
<dbReference type="NCBIfam" id="NF002636">
    <property type="entry name" value="PRK02304.1-5"/>
    <property type="match status" value="1"/>
</dbReference>
<evidence type="ECO:0000256" key="2">
    <source>
        <dbReference type="ARBA" id="ARBA00004496"/>
    </source>
</evidence>
<comment type="pathway">
    <text evidence="3 11">Purine metabolism; AMP biosynthesis via salvage pathway; AMP from adenine: step 1/1.</text>
</comment>
<comment type="similarity">
    <text evidence="4 11">Belongs to the purine/pyrimidine phosphoribosyltransferase family.</text>
</comment>
<keyword evidence="10 11" id="KW-0660">Purine salvage</keyword>
<evidence type="ECO:0000256" key="11">
    <source>
        <dbReference type="HAMAP-Rule" id="MF_00004"/>
    </source>
</evidence>
<evidence type="ECO:0000256" key="8">
    <source>
        <dbReference type="ARBA" id="ARBA00022676"/>
    </source>
</evidence>
<comment type="function">
    <text evidence="11">Catalyzes a salvage reaction resulting in the formation of AMP, that is energically less costly than de novo synthesis.</text>
</comment>
<comment type="subcellular location">
    <subcellularLocation>
        <location evidence="2 11">Cytoplasm</location>
    </subcellularLocation>
</comment>
<keyword evidence="7 11" id="KW-0963">Cytoplasm</keyword>
<evidence type="ECO:0000313" key="13">
    <source>
        <dbReference type="EMBL" id="MDF4023706.1"/>
    </source>
</evidence>
<dbReference type="HAMAP" id="MF_00004">
    <property type="entry name" value="Aden_phosphoribosyltr"/>
    <property type="match status" value="1"/>
</dbReference>
<comment type="catalytic activity">
    <reaction evidence="1 11">
        <text>AMP + diphosphate = 5-phospho-alpha-D-ribose 1-diphosphate + adenine</text>
        <dbReference type="Rhea" id="RHEA:16609"/>
        <dbReference type="ChEBI" id="CHEBI:16708"/>
        <dbReference type="ChEBI" id="CHEBI:33019"/>
        <dbReference type="ChEBI" id="CHEBI:58017"/>
        <dbReference type="ChEBI" id="CHEBI:456215"/>
        <dbReference type="EC" id="2.4.2.7"/>
    </reaction>
</comment>
<reference evidence="13 14" key="1">
    <citation type="journal article" date="2024" name="Curr. Microbiol.">
        <title>Luteibacter sahnii sp. nov., A Novel Yellow-Colored Xanthomonadin Pigment Producing Probiotic Bacterium from Healthy Rice Seed Microbiome.</title>
        <authorList>
            <person name="Jaiswal G."/>
            <person name="Rana R."/>
            <person name="Nayak P.K."/>
            <person name="Chouhan R."/>
            <person name="Gandhi S.G."/>
            <person name="Patel H.K."/>
            <person name="Patil P.B."/>
        </authorList>
    </citation>
    <scope>NUCLEOTIDE SEQUENCE [LARGE SCALE GENOMIC DNA]</scope>
    <source>
        <strain evidence="13 14">PPL201</strain>
    </source>
</reference>
<gene>
    <name evidence="11" type="primary">apt</name>
    <name evidence="13" type="ORF">P3W24_01785</name>
</gene>